<evidence type="ECO:0000313" key="2">
    <source>
        <dbReference type="EMBL" id="CEM49413.1"/>
    </source>
</evidence>
<dbReference type="VEuPathDB" id="CryptoDB:Cvel_1522"/>
<accession>A0A0G4HY30</accession>
<organism evidence="2">
    <name type="scientific">Chromera velia CCMP2878</name>
    <dbReference type="NCBI Taxonomy" id="1169474"/>
    <lineage>
        <taxon>Eukaryota</taxon>
        <taxon>Sar</taxon>
        <taxon>Alveolata</taxon>
        <taxon>Colpodellida</taxon>
        <taxon>Chromeraceae</taxon>
        <taxon>Chromera</taxon>
    </lineage>
</organism>
<proteinExistence type="predicted"/>
<name>A0A0G4HY30_9ALVE</name>
<protein>
    <submittedName>
        <fullName evidence="2">Uncharacterized protein</fullName>
    </submittedName>
</protein>
<feature type="chain" id="PRO_5005191981" evidence="1">
    <location>
        <begin position="22"/>
        <end position="100"/>
    </location>
</feature>
<gene>
    <name evidence="2" type="ORF">Cvel_1522</name>
</gene>
<feature type="signal peptide" evidence="1">
    <location>
        <begin position="1"/>
        <end position="21"/>
    </location>
</feature>
<keyword evidence="1" id="KW-0732">Signal</keyword>
<dbReference type="PhylomeDB" id="A0A0G4HY30"/>
<dbReference type="EMBL" id="CDMZ01004321">
    <property type="protein sequence ID" value="CEM49413.1"/>
    <property type="molecule type" value="Genomic_DNA"/>
</dbReference>
<reference evidence="2" key="1">
    <citation type="submission" date="2014-11" db="EMBL/GenBank/DDBJ databases">
        <authorList>
            <person name="Otto D Thomas"/>
            <person name="Naeem Raeece"/>
        </authorList>
    </citation>
    <scope>NUCLEOTIDE SEQUENCE</scope>
</reference>
<evidence type="ECO:0000256" key="1">
    <source>
        <dbReference type="SAM" id="SignalP"/>
    </source>
</evidence>
<dbReference type="AlphaFoldDB" id="A0A0G4HY30"/>
<sequence>MVPTAGACFFALFSLLLLVKGAVDPLTTYRRPCAVFDNERTLDSIRRFDPKNSLSAECTQGEMFGHEFIAVGQLGVGVQNCRDFPAFQNPGRATEDDWKD</sequence>